<gene>
    <name evidence="2" type="ORF">EDD29_1986</name>
</gene>
<protein>
    <submittedName>
        <fullName evidence="2">S-adenosyl methyltransferase</fullName>
    </submittedName>
</protein>
<keyword evidence="2" id="KW-0808">Transferase</keyword>
<dbReference type="Pfam" id="PF04672">
    <property type="entry name" value="Methyltransf_19"/>
    <property type="match status" value="1"/>
</dbReference>
<dbReference type="CDD" id="cd02440">
    <property type="entry name" value="AdoMet_MTases"/>
    <property type="match status" value="1"/>
</dbReference>
<dbReference type="EMBL" id="RJKE01000001">
    <property type="protein sequence ID" value="ROO84461.1"/>
    <property type="molecule type" value="Genomic_DNA"/>
</dbReference>
<name>A0A3N1CT18_9ACTN</name>
<feature type="region of interest" description="Disordered" evidence="1">
    <location>
        <begin position="1"/>
        <end position="26"/>
    </location>
</feature>
<dbReference type="GO" id="GO:0032259">
    <property type="term" value="P:methylation"/>
    <property type="evidence" value="ECO:0007669"/>
    <property type="project" value="UniProtKB-KW"/>
</dbReference>
<reference evidence="2 3" key="1">
    <citation type="submission" date="2018-11" db="EMBL/GenBank/DDBJ databases">
        <title>Sequencing the genomes of 1000 actinobacteria strains.</title>
        <authorList>
            <person name="Klenk H.-P."/>
        </authorList>
    </citation>
    <scope>NUCLEOTIDE SEQUENCE [LARGE SCALE GENOMIC DNA]</scope>
    <source>
        <strain evidence="2 3">DSM 44254</strain>
    </source>
</reference>
<dbReference type="AlphaFoldDB" id="A0A3N1CT18"/>
<dbReference type="InterPro" id="IPR029063">
    <property type="entry name" value="SAM-dependent_MTases_sf"/>
</dbReference>
<accession>A0A3N1CT18</accession>
<dbReference type="RefSeq" id="WP_123664080.1">
    <property type="nucleotide sequence ID" value="NZ_RJKE01000001.1"/>
</dbReference>
<organism evidence="2 3">
    <name type="scientific">Actinocorallia herbida</name>
    <dbReference type="NCBI Taxonomy" id="58109"/>
    <lineage>
        <taxon>Bacteria</taxon>
        <taxon>Bacillati</taxon>
        <taxon>Actinomycetota</taxon>
        <taxon>Actinomycetes</taxon>
        <taxon>Streptosporangiales</taxon>
        <taxon>Thermomonosporaceae</taxon>
        <taxon>Actinocorallia</taxon>
    </lineage>
</organism>
<proteinExistence type="predicted"/>
<sequence length="284" mass="30809">MSEWNQGSEWDQTSVKPDRVPRSIDITRPHPARMYDYYLGGKDNFAADRAAADAALAAAPDMAVTARANRAFLGRAVRYVTAEAGIRQILDIGTGIPTAGNTHQVAHEVDPSIRVVYVDNDPMVLVHANALMADGSRGTTSVIQADLRDPAEILALPQVRDAIDFDEPVALLLVAILHFIKDAENPGEIVSTLREALPKGSHLVLSHCTLDFSDPETGDALREIYSRATAPLVPRTHAEILAYFDGFDLVSPGLVHLPSWRPAVPPTANHLSRVHFYAGVAQLS</sequence>
<dbReference type="GO" id="GO:0008168">
    <property type="term" value="F:methyltransferase activity"/>
    <property type="evidence" value="ECO:0007669"/>
    <property type="project" value="UniProtKB-KW"/>
</dbReference>
<dbReference type="InterPro" id="IPR006764">
    <property type="entry name" value="SAM_dep_MeTrfase_SAV2177_type"/>
</dbReference>
<comment type="caution">
    <text evidence="2">The sequence shown here is derived from an EMBL/GenBank/DDBJ whole genome shotgun (WGS) entry which is preliminary data.</text>
</comment>
<feature type="compositionally biased region" description="Polar residues" evidence="1">
    <location>
        <begin position="1"/>
        <end position="15"/>
    </location>
</feature>
<dbReference type="Proteomes" id="UP000272400">
    <property type="component" value="Unassembled WGS sequence"/>
</dbReference>
<keyword evidence="2" id="KW-0489">Methyltransferase</keyword>
<dbReference type="PIRSF" id="PIRSF017393">
    <property type="entry name" value="MTase_SAV2177"/>
    <property type="match status" value="1"/>
</dbReference>
<evidence type="ECO:0000313" key="3">
    <source>
        <dbReference type="Proteomes" id="UP000272400"/>
    </source>
</evidence>
<feature type="compositionally biased region" description="Basic and acidic residues" evidence="1">
    <location>
        <begin position="16"/>
        <end position="26"/>
    </location>
</feature>
<evidence type="ECO:0000256" key="1">
    <source>
        <dbReference type="SAM" id="MobiDB-lite"/>
    </source>
</evidence>
<dbReference type="Gene3D" id="3.40.50.150">
    <property type="entry name" value="Vaccinia Virus protein VP39"/>
    <property type="match status" value="1"/>
</dbReference>
<keyword evidence="3" id="KW-1185">Reference proteome</keyword>
<evidence type="ECO:0000313" key="2">
    <source>
        <dbReference type="EMBL" id="ROO84461.1"/>
    </source>
</evidence>
<dbReference type="SUPFAM" id="SSF53335">
    <property type="entry name" value="S-adenosyl-L-methionine-dependent methyltransferases"/>
    <property type="match status" value="1"/>
</dbReference>
<dbReference type="OrthoDB" id="3216820at2"/>